<name>A0ABV7VJ18_9PROT</name>
<comment type="caution">
    <text evidence="2">The sequence shown here is derived from an EMBL/GenBank/DDBJ whole genome shotgun (WGS) entry which is preliminary data.</text>
</comment>
<evidence type="ECO:0000313" key="2">
    <source>
        <dbReference type="EMBL" id="MFC3677003.1"/>
    </source>
</evidence>
<evidence type="ECO:0000313" key="3">
    <source>
        <dbReference type="Proteomes" id="UP001595711"/>
    </source>
</evidence>
<feature type="region of interest" description="Disordered" evidence="1">
    <location>
        <begin position="1"/>
        <end position="27"/>
    </location>
</feature>
<gene>
    <name evidence="2" type="ORF">ACFOOQ_15705</name>
</gene>
<sequence length="152" mass="16097">MPNPQPQARPATGQSNTGQPAQDISTRIDAPFAAVDRFLADPLNWPLWAAGLGTLSRDPARGWTTRSPDGRTMRVDFAPAEAAAGIHDHTVTPPDGGAVITVPLRAAAAGDDATLVTLTLIRQPEMDDAAYARDAEAVAADLQRLKATLERH</sequence>
<dbReference type="InterPro" id="IPR023393">
    <property type="entry name" value="START-like_dom_sf"/>
</dbReference>
<organism evidence="2 3">
    <name type="scientific">Ferrovibrio xuzhouensis</name>
    <dbReference type="NCBI Taxonomy" id="1576914"/>
    <lineage>
        <taxon>Bacteria</taxon>
        <taxon>Pseudomonadati</taxon>
        <taxon>Pseudomonadota</taxon>
        <taxon>Alphaproteobacteria</taxon>
        <taxon>Rhodospirillales</taxon>
        <taxon>Rhodospirillaceae</taxon>
        <taxon>Ferrovibrio</taxon>
    </lineage>
</organism>
<evidence type="ECO:0000256" key="1">
    <source>
        <dbReference type="SAM" id="MobiDB-lite"/>
    </source>
</evidence>
<keyword evidence="3" id="KW-1185">Reference proteome</keyword>
<evidence type="ECO:0008006" key="4">
    <source>
        <dbReference type="Google" id="ProtNLM"/>
    </source>
</evidence>
<dbReference type="RefSeq" id="WP_379728368.1">
    <property type="nucleotide sequence ID" value="NZ_JBHRYJ010000003.1"/>
</dbReference>
<protein>
    <recommendedName>
        <fullName evidence="4">Polyketide cyclase / dehydrase and lipid transport</fullName>
    </recommendedName>
</protein>
<dbReference type="Proteomes" id="UP001595711">
    <property type="component" value="Unassembled WGS sequence"/>
</dbReference>
<reference evidence="3" key="1">
    <citation type="journal article" date="2019" name="Int. J. Syst. Evol. Microbiol.">
        <title>The Global Catalogue of Microorganisms (GCM) 10K type strain sequencing project: providing services to taxonomists for standard genome sequencing and annotation.</title>
        <authorList>
            <consortium name="The Broad Institute Genomics Platform"/>
            <consortium name="The Broad Institute Genome Sequencing Center for Infectious Disease"/>
            <person name="Wu L."/>
            <person name="Ma J."/>
        </authorList>
    </citation>
    <scope>NUCLEOTIDE SEQUENCE [LARGE SCALE GENOMIC DNA]</scope>
    <source>
        <strain evidence="3">KCTC 42182</strain>
    </source>
</reference>
<proteinExistence type="predicted"/>
<dbReference type="Gene3D" id="3.30.530.20">
    <property type="match status" value="1"/>
</dbReference>
<dbReference type="SUPFAM" id="SSF55961">
    <property type="entry name" value="Bet v1-like"/>
    <property type="match status" value="1"/>
</dbReference>
<accession>A0ABV7VJ18</accession>
<dbReference type="EMBL" id="JBHRYJ010000003">
    <property type="protein sequence ID" value="MFC3677003.1"/>
    <property type="molecule type" value="Genomic_DNA"/>
</dbReference>
<feature type="compositionally biased region" description="Polar residues" evidence="1">
    <location>
        <begin position="12"/>
        <end position="25"/>
    </location>
</feature>